<dbReference type="InterPro" id="IPR008808">
    <property type="entry name" value="Powdery_mildew-R_dom"/>
</dbReference>
<keyword evidence="3" id="KW-1185">Reference proteome</keyword>
<dbReference type="Pfam" id="PF05659">
    <property type="entry name" value="RPW8"/>
    <property type="match status" value="1"/>
</dbReference>
<dbReference type="Proteomes" id="UP001472677">
    <property type="component" value="Unassembled WGS sequence"/>
</dbReference>
<feature type="domain" description="RPW8" evidence="1">
    <location>
        <begin position="1"/>
        <end position="147"/>
    </location>
</feature>
<evidence type="ECO:0000313" key="2">
    <source>
        <dbReference type="EMBL" id="KAK8517565.1"/>
    </source>
</evidence>
<gene>
    <name evidence="2" type="ORF">V6N12_016411</name>
</gene>
<accession>A0ABR2CDI7</accession>
<dbReference type="PROSITE" id="PS51153">
    <property type="entry name" value="RPW8"/>
    <property type="match status" value="1"/>
</dbReference>
<evidence type="ECO:0000313" key="3">
    <source>
        <dbReference type="Proteomes" id="UP001472677"/>
    </source>
</evidence>
<reference evidence="2 3" key="1">
    <citation type="journal article" date="2024" name="G3 (Bethesda)">
        <title>Genome assembly of Hibiscus sabdariffa L. provides insights into metabolisms of medicinal natural products.</title>
        <authorList>
            <person name="Kim T."/>
        </authorList>
    </citation>
    <scope>NUCLEOTIDE SEQUENCE [LARGE SCALE GENOMIC DNA]</scope>
    <source>
        <strain evidence="2">TK-2024</strain>
        <tissue evidence="2">Old leaves</tissue>
    </source>
</reference>
<evidence type="ECO:0000259" key="1">
    <source>
        <dbReference type="PROSITE" id="PS51153"/>
    </source>
</evidence>
<dbReference type="EMBL" id="JBBPBM010000055">
    <property type="protein sequence ID" value="KAK8517565.1"/>
    <property type="molecule type" value="Genomic_DNA"/>
</dbReference>
<organism evidence="2 3">
    <name type="scientific">Hibiscus sabdariffa</name>
    <name type="common">roselle</name>
    <dbReference type="NCBI Taxonomy" id="183260"/>
    <lineage>
        <taxon>Eukaryota</taxon>
        <taxon>Viridiplantae</taxon>
        <taxon>Streptophyta</taxon>
        <taxon>Embryophyta</taxon>
        <taxon>Tracheophyta</taxon>
        <taxon>Spermatophyta</taxon>
        <taxon>Magnoliopsida</taxon>
        <taxon>eudicotyledons</taxon>
        <taxon>Gunneridae</taxon>
        <taxon>Pentapetalae</taxon>
        <taxon>rosids</taxon>
        <taxon>malvids</taxon>
        <taxon>Malvales</taxon>
        <taxon>Malvaceae</taxon>
        <taxon>Malvoideae</taxon>
        <taxon>Hibiscus</taxon>
    </lineage>
</organism>
<sequence length="187" mass="22203">MALEIVLGTVIQQLVTVIEQQTEAGFRFESILNNIKSTLQSAYPKIGEICRLRESNDLHTDELQRLSEHMNLAMETIDKYSRVTCWNYFKKRKYRNELLRIDASLRNFFLVNLPIDQYKNTTLIQVRLRQLMRRKSNGSRRVLYMISGAASEILINFVRSLRSWMLLYLRSVMMITRWGYQRVNNVM</sequence>
<name>A0ABR2CDI7_9ROSI</name>
<protein>
    <recommendedName>
        <fullName evidence="1">RPW8 domain-containing protein</fullName>
    </recommendedName>
</protein>
<comment type="caution">
    <text evidence="2">The sequence shown here is derived from an EMBL/GenBank/DDBJ whole genome shotgun (WGS) entry which is preliminary data.</text>
</comment>
<proteinExistence type="predicted"/>